<evidence type="ECO:0000313" key="7">
    <source>
        <dbReference type="Proteomes" id="UP001458415"/>
    </source>
</evidence>
<feature type="domain" description="ABC transporter" evidence="5">
    <location>
        <begin position="12"/>
        <end position="254"/>
    </location>
</feature>
<dbReference type="InterPro" id="IPR017871">
    <property type="entry name" value="ABC_transporter-like_CS"/>
</dbReference>
<keyword evidence="4 6" id="KW-0067">ATP-binding</keyword>
<keyword evidence="2" id="KW-0677">Repeat</keyword>
<dbReference type="InterPro" id="IPR050107">
    <property type="entry name" value="ABC_carbohydrate_import_ATPase"/>
</dbReference>
<dbReference type="InterPro" id="IPR003439">
    <property type="entry name" value="ABC_transporter-like_ATP-bd"/>
</dbReference>
<evidence type="ECO:0000256" key="3">
    <source>
        <dbReference type="ARBA" id="ARBA00022741"/>
    </source>
</evidence>
<dbReference type="PANTHER" id="PTHR43790:SF9">
    <property type="entry name" value="GALACTOFURANOSE TRANSPORTER ATP-BINDING PROTEIN YTFR"/>
    <property type="match status" value="1"/>
</dbReference>
<dbReference type="PANTHER" id="PTHR43790">
    <property type="entry name" value="CARBOHYDRATE TRANSPORT ATP-BINDING PROTEIN MG119-RELATED"/>
    <property type="match status" value="1"/>
</dbReference>
<evidence type="ECO:0000256" key="4">
    <source>
        <dbReference type="ARBA" id="ARBA00022840"/>
    </source>
</evidence>
<dbReference type="Proteomes" id="UP001458415">
    <property type="component" value="Unassembled WGS sequence"/>
</dbReference>
<dbReference type="PROSITE" id="PS50893">
    <property type="entry name" value="ABC_TRANSPORTER_2"/>
    <property type="match status" value="2"/>
</dbReference>
<name>A0ABV1VWE8_9ACTN</name>
<keyword evidence="1" id="KW-0813">Transport</keyword>
<dbReference type="InterPro" id="IPR027417">
    <property type="entry name" value="P-loop_NTPase"/>
</dbReference>
<dbReference type="CDD" id="cd03215">
    <property type="entry name" value="ABC_Carb_Monos_II"/>
    <property type="match status" value="1"/>
</dbReference>
<feature type="domain" description="ABC transporter" evidence="5">
    <location>
        <begin position="271"/>
        <end position="506"/>
    </location>
</feature>
<comment type="caution">
    <text evidence="6">The sequence shown here is derived from an EMBL/GenBank/DDBJ whole genome shotgun (WGS) entry which is preliminary data.</text>
</comment>
<dbReference type="Pfam" id="PF00005">
    <property type="entry name" value="ABC_tran"/>
    <property type="match status" value="2"/>
</dbReference>
<dbReference type="GO" id="GO:0005524">
    <property type="term" value="F:ATP binding"/>
    <property type="evidence" value="ECO:0007669"/>
    <property type="project" value="UniProtKB-KW"/>
</dbReference>
<dbReference type="EMBL" id="JBEPCU010000032">
    <property type="protein sequence ID" value="MER6976257.1"/>
    <property type="molecule type" value="Genomic_DNA"/>
</dbReference>
<dbReference type="Gene3D" id="3.40.50.300">
    <property type="entry name" value="P-loop containing nucleotide triphosphate hydrolases"/>
    <property type="match status" value="2"/>
</dbReference>
<sequence>MGSFLMPAEQRLAVSDLTVSYGQHEVVHGISFDVDRGRMVALLGANGSGKSTTVKALTGVNAMGPRTRVRFNGTPVKPASLTTTGSRRLGIRVVHQEAPLISNMTVAEMAALHMGFPHAGGVVRHGELKRQTAQMLADFDVDVDPDAYCGELTTGERALVSLAISMAGIDPDRALLILDEATAALSTTDAKRLLDRVRNAVERGLSVVMVTHRLPEVREYCDRTLVLRDGDLVSALERESFSESAVIHAMVGDEEQRVAADARQASATVPERSAALIATGLQGQGVTSASFHVRPGEILGVTGRAGEGASELLRIIGGLEPATRGSVSVRGRELRLRTPRDAVSAGIFYLSPDRLSEGGVPTMTVHDNIVLPMVERYGLARRKAAADVAAMMDKLSIRPKDARTPFGSLSGGNQQKVLLARWLLLQPTVLVLDDPTAGVDPNTREIMFAILHELAAAGVSVLLRSTEPEHLARFCDRVIVMQGGRDAVQLQGAELTTEEISRATYA</sequence>
<evidence type="ECO:0000313" key="6">
    <source>
        <dbReference type="EMBL" id="MER6976257.1"/>
    </source>
</evidence>
<evidence type="ECO:0000259" key="5">
    <source>
        <dbReference type="PROSITE" id="PS50893"/>
    </source>
</evidence>
<evidence type="ECO:0000256" key="2">
    <source>
        <dbReference type="ARBA" id="ARBA00022737"/>
    </source>
</evidence>
<protein>
    <submittedName>
        <fullName evidence="6">Sugar ABC transporter ATP-binding protein</fullName>
    </submittedName>
</protein>
<keyword evidence="7" id="KW-1185">Reference proteome</keyword>
<reference evidence="6 7" key="1">
    <citation type="submission" date="2024-06" db="EMBL/GenBank/DDBJ databases">
        <title>The Natural Products Discovery Center: Release of the First 8490 Sequenced Strains for Exploring Actinobacteria Biosynthetic Diversity.</title>
        <authorList>
            <person name="Kalkreuter E."/>
            <person name="Kautsar S.A."/>
            <person name="Yang D."/>
            <person name="Bader C.D."/>
            <person name="Teijaro C.N."/>
            <person name="Fluegel L."/>
            <person name="Davis C.M."/>
            <person name="Simpson J.R."/>
            <person name="Lauterbach L."/>
            <person name="Steele A.D."/>
            <person name="Gui C."/>
            <person name="Meng S."/>
            <person name="Li G."/>
            <person name="Viehrig K."/>
            <person name="Ye F."/>
            <person name="Su P."/>
            <person name="Kiefer A.F."/>
            <person name="Nichols A."/>
            <person name="Cepeda A.J."/>
            <person name="Yan W."/>
            <person name="Fan B."/>
            <person name="Jiang Y."/>
            <person name="Adhikari A."/>
            <person name="Zheng C.-J."/>
            <person name="Schuster L."/>
            <person name="Cowan T.M."/>
            <person name="Smanski M.J."/>
            <person name="Chevrette M.G."/>
            <person name="De Carvalho L.P.S."/>
            <person name="Shen B."/>
        </authorList>
    </citation>
    <scope>NUCLEOTIDE SEQUENCE [LARGE SCALE GENOMIC DNA]</scope>
    <source>
        <strain evidence="6 7">NPDC000634</strain>
    </source>
</reference>
<dbReference type="SUPFAM" id="SSF52540">
    <property type="entry name" value="P-loop containing nucleoside triphosphate hydrolases"/>
    <property type="match status" value="2"/>
</dbReference>
<dbReference type="InterPro" id="IPR003593">
    <property type="entry name" value="AAA+_ATPase"/>
</dbReference>
<gene>
    <name evidence="6" type="ORF">ABT317_04200</name>
</gene>
<keyword evidence="3" id="KW-0547">Nucleotide-binding</keyword>
<organism evidence="6 7">
    <name type="scientific">Streptomyces carpinensis</name>
    <dbReference type="NCBI Taxonomy" id="66369"/>
    <lineage>
        <taxon>Bacteria</taxon>
        <taxon>Bacillati</taxon>
        <taxon>Actinomycetota</taxon>
        <taxon>Actinomycetes</taxon>
        <taxon>Kitasatosporales</taxon>
        <taxon>Streptomycetaceae</taxon>
        <taxon>Streptomyces</taxon>
    </lineage>
</organism>
<dbReference type="PROSITE" id="PS00211">
    <property type="entry name" value="ABC_TRANSPORTER_1"/>
    <property type="match status" value="1"/>
</dbReference>
<evidence type="ECO:0000256" key="1">
    <source>
        <dbReference type="ARBA" id="ARBA00022448"/>
    </source>
</evidence>
<dbReference type="SMART" id="SM00382">
    <property type="entry name" value="AAA"/>
    <property type="match status" value="2"/>
</dbReference>
<proteinExistence type="predicted"/>
<accession>A0ABV1VWE8</accession>